<dbReference type="SMART" id="SM00597">
    <property type="entry name" value="ZnF_TTF"/>
    <property type="match status" value="1"/>
</dbReference>
<gene>
    <name evidence="3" type="ORF">PVAP13_5NG338425</name>
</gene>
<accession>A0A8T0RZW8</accession>
<dbReference type="InterPro" id="IPR006580">
    <property type="entry name" value="Znf_TTF"/>
</dbReference>
<dbReference type="PANTHER" id="PTHR11697">
    <property type="entry name" value="GENERAL TRANSCRIPTION FACTOR 2-RELATED ZINC FINGER PROTEIN"/>
    <property type="match status" value="1"/>
</dbReference>
<feature type="compositionally biased region" description="Basic and acidic residues" evidence="1">
    <location>
        <begin position="25"/>
        <end position="36"/>
    </location>
</feature>
<proteinExistence type="predicted"/>
<evidence type="ECO:0000313" key="4">
    <source>
        <dbReference type="Proteomes" id="UP000823388"/>
    </source>
</evidence>
<reference evidence="3" key="1">
    <citation type="submission" date="2020-05" db="EMBL/GenBank/DDBJ databases">
        <title>WGS assembly of Panicum virgatum.</title>
        <authorList>
            <person name="Lovell J.T."/>
            <person name="Jenkins J."/>
            <person name="Shu S."/>
            <person name="Juenger T.E."/>
            <person name="Schmutz J."/>
        </authorList>
    </citation>
    <scope>NUCLEOTIDE SEQUENCE</scope>
    <source>
        <strain evidence="3">AP13</strain>
    </source>
</reference>
<sequence>MSKRTIQSYFSNSSASTPHTNESTYEPKKSRVEFSHSDLIGDPGKRKPIDDYQPEIRDQIKRAYALNGPTQPRDIIFPRKWMSGEFRSFQKTWFDEFDWLEYSEYKGAAYCLYCYLFFNSSMPKKFGSSVFAHQGYVNWKKAKDTFNKHNVCKTHVEARQKCEDFMNQRTNVGRKLVQVDKVEIVKATYEKGYKNCQMLSPYVQKDLQHVESCTACRFVNDEGKVIERFLRLQHVESCTAIVLKEALVRYDGASNMRVVVSVSTSSADIADFFNYVPLIVNTVGASCMRKDVLLAKHHDVLLEKIENGEIMTGRGLNQESGLARPGDTRWGSHLKTLLRILVMWEAIIDVLEIVKKDSVKPACTGGALGLIGKMESFDFVFIMHLMIELLGMTDILSRALQRKDQDIVEAMHLITDVKDSLQDIRENGWEPLLKKVKTFCEKNEIEVPDMDEEINIRGTSRRRKQKIFLVAIDAILSELNIRFSEISSENSFSNFNVDKLMRLAEIYAEDFDIGELALLPNQLKSFVNRARRTQEFLGCSELGKVAEIMVKTTMNTSYQLVYRLIELTLILPVATASVERIFSAMSLIKTDLRSKMGDEWFNDLMICYNEKEIFRKIENEKIKKRFEEMKNRRMLMPKNLMVNIIDKI</sequence>
<dbReference type="EMBL" id="CM029046">
    <property type="protein sequence ID" value="KAG2590083.1"/>
    <property type="molecule type" value="Genomic_DNA"/>
</dbReference>
<dbReference type="AlphaFoldDB" id="A0A8T0RZW8"/>
<organism evidence="3 4">
    <name type="scientific">Panicum virgatum</name>
    <name type="common">Blackwell switchgrass</name>
    <dbReference type="NCBI Taxonomy" id="38727"/>
    <lineage>
        <taxon>Eukaryota</taxon>
        <taxon>Viridiplantae</taxon>
        <taxon>Streptophyta</taxon>
        <taxon>Embryophyta</taxon>
        <taxon>Tracheophyta</taxon>
        <taxon>Spermatophyta</taxon>
        <taxon>Magnoliopsida</taxon>
        <taxon>Liliopsida</taxon>
        <taxon>Poales</taxon>
        <taxon>Poaceae</taxon>
        <taxon>PACMAD clade</taxon>
        <taxon>Panicoideae</taxon>
        <taxon>Panicodae</taxon>
        <taxon>Paniceae</taxon>
        <taxon>Panicinae</taxon>
        <taxon>Panicum</taxon>
        <taxon>Panicum sect. Hiantes</taxon>
    </lineage>
</organism>
<dbReference type="SUPFAM" id="SSF53098">
    <property type="entry name" value="Ribonuclease H-like"/>
    <property type="match status" value="1"/>
</dbReference>
<evidence type="ECO:0000313" key="3">
    <source>
        <dbReference type="EMBL" id="KAG2590083.1"/>
    </source>
</evidence>
<evidence type="ECO:0000259" key="2">
    <source>
        <dbReference type="SMART" id="SM00597"/>
    </source>
</evidence>
<keyword evidence="4" id="KW-1185">Reference proteome</keyword>
<feature type="domain" description="TTF-type" evidence="2">
    <location>
        <begin position="85"/>
        <end position="178"/>
    </location>
</feature>
<protein>
    <recommendedName>
        <fullName evidence="2">TTF-type domain-containing protein</fullName>
    </recommendedName>
</protein>
<dbReference type="PANTHER" id="PTHR11697:SF230">
    <property type="entry name" value="ZINC FINGER, MYM DOMAIN CONTAINING 1"/>
    <property type="match status" value="1"/>
</dbReference>
<feature type="region of interest" description="Disordered" evidence="1">
    <location>
        <begin position="1"/>
        <end position="51"/>
    </location>
</feature>
<comment type="caution">
    <text evidence="3">The sequence shown here is derived from an EMBL/GenBank/DDBJ whole genome shotgun (WGS) entry which is preliminary data.</text>
</comment>
<feature type="compositionally biased region" description="Polar residues" evidence="1">
    <location>
        <begin position="1"/>
        <end position="24"/>
    </location>
</feature>
<dbReference type="Proteomes" id="UP000823388">
    <property type="component" value="Chromosome 5N"/>
</dbReference>
<name>A0A8T0RZW8_PANVG</name>
<dbReference type="InterPro" id="IPR055298">
    <property type="entry name" value="AtLOH3-like"/>
</dbReference>
<dbReference type="InterPro" id="IPR012337">
    <property type="entry name" value="RNaseH-like_sf"/>
</dbReference>
<evidence type="ECO:0000256" key="1">
    <source>
        <dbReference type="SAM" id="MobiDB-lite"/>
    </source>
</evidence>